<evidence type="ECO:0000313" key="3">
    <source>
        <dbReference type="EMBL" id="MBH5399646.1"/>
    </source>
</evidence>
<protein>
    <submittedName>
        <fullName evidence="3">Uncharacterized protein</fullName>
    </submittedName>
</protein>
<evidence type="ECO:0000256" key="2">
    <source>
        <dbReference type="SAM" id="SignalP"/>
    </source>
</evidence>
<sequence>MRRATLLALSLILAGIWSYDGARAQSSATPPVSLAPPNASPPHEGAKNSKPKRAPAAVTNNRIPTAREPSPPVIGGPAAMPNPAADYDGFSASTDGNDAPSQVTPPARSIAGKGSSIDSQSLIDQDDEALKRKLTICKNCK</sequence>
<keyword evidence="4" id="KW-1185">Reference proteome</keyword>
<feature type="chain" id="PRO_5047486461" evidence="2">
    <location>
        <begin position="25"/>
        <end position="141"/>
    </location>
</feature>
<evidence type="ECO:0000256" key="1">
    <source>
        <dbReference type="SAM" id="MobiDB-lite"/>
    </source>
</evidence>
<feature type="region of interest" description="Disordered" evidence="1">
    <location>
        <begin position="24"/>
        <end position="119"/>
    </location>
</feature>
<keyword evidence="2" id="KW-0732">Signal</keyword>
<proteinExistence type="predicted"/>
<gene>
    <name evidence="3" type="ORF">HZZ13_17915</name>
</gene>
<accession>A0ABS0PR07</accession>
<name>A0ABS0PR07_9BRAD</name>
<dbReference type="Proteomes" id="UP000807370">
    <property type="component" value="Unassembled WGS sequence"/>
</dbReference>
<reference evidence="3 4" key="1">
    <citation type="submission" date="2020-07" db="EMBL/GenBank/DDBJ databases">
        <title>Bradyrhizobium diversity isolated from nodules of indigenous legumes of Western Australia.</title>
        <authorList>
            <person name="Klepa M.S."/>
        </authorList>
    </citation>
    <scope>NUCLEOTIDE SEQUENCE [LARGE SCALE GENOMIC DNA]</scope>
    <source>
        <strain evidence="3 4">CNPSo 4010</strain>
    </source>
</reference>
<comment type="caution">
    <text evidence="3">The sequence shown here is derived from an EMBL/GenBank/DDBJ whole genome shotgun (WGS) entry which is preliminary data.</text>
</comment>
<evidence type="ECO:0000313" key="4">
    <source>
        <dbReference type="Proteomes" id="UP000807370"/>
    </source>
</evidence>
<organism evidence="3 4">
    <name type="scientific">Bradyrhizobium agreste</name>
    <dbReference type="NCBI Taxonomy" id="2751811"/>
    <lineage>
        <taxon>Bacteria</taxon>
        <taxon>Pseudomonadati</taxon>
        <taxon>Pseudomonadota</taxon>
        <taxon>Alphaproteobacteria</taxon>
        <taxon>Hyphomicrobiales</taxon>
        <taxon>Nitrobacteraceae</taxon>
        <taxon>Bradyrhizobium</taxon>
    </lineage>
</organism>
<dbReference type="EMBL" id="JACCHP010000011">
    <property type="protein sequence ID" value="MBH5399646.1"/>
    <property type="molecule type" value="Genomic_DNA"/>
</dbReference>
<feature type="compositionally biased region" description="Polar residues" evidence="1">
    <location>
        <begin position="91"/>
        <end position="104"/>
    </location>
</feature>
<feature type="signal peptide" evidence="2">
    <location>
        <begin position="1"/>
        <end position="24"/>
    </location>
</feature>